<gene>
    <name evidence="2" type="ORF">SteCoe_7913</name>
</gene>
<dbReference type="AlphaFoldDB" id="A0A1R2CLE2"/>
<feature type="region of interest" description="Disordered" evidence="1">
    <location>
        <begin position="475"/>
        <end position="504"/>
    </location>
</feature>
<dbReference type="EMBL" id="MPUH01000116">
    <property type="protein sequence ID" value="OMJ89832.1"/>
    <property type="molecule type" value="Genomic_DNA"/>
</dbReference>
<evidence type="ECO:0000256" key="1">
    <source>
        <dbReference type="SAM" id="MobiDB-lite"/>
    </source>
</evidence>
<dbReference type="Proteomes" id="UP000187209">
    <property type="component" value="Unassembled WGS sequence"/>
</dbReference>
<protein>
    <submittedName>
        <fullName evidence="2">Uncharacterized protein</fullName>
    </submittedName>
</protein>
<evidence type="ECO:0000313" key="2">
    <source>
        <dbReference type="EMBL" id="OMJ89832.1"/>
    </source>
</evidence>
<proteinExistence type="predicted"/>
<feature type="compositionally biased region" description="Polar residues" evidence="1">
    <location>
        <begin position="494"/>
        <end position="504"/>
    </location>
</feature>
<reference evidence="2 3" key="1">
    <citation type="submission" date="2016-11" db="EMBL/GenBank/DDBJ databases">
        <title>The macronuclear genome of Stentor coeruleus: a giant cell with tiny introns.</title>
        <authorList>
            <person name="Slabodnick M."/>
            <person name="Ruby J.G."/>
            <person name="Reiff S.B."/>
            <person name="Swart E.C."/>
            <person name="Gosai S."/>
            <person name="Prabakaran S."/>
            <person name="Witkowska E."/>
            <person name="Larue G.E."/>
            <person name="Fisher S."/>
            <person name="Freeman R.M."/>
            <person name="Gunawardena J."/>
            <person name="Chu W."/>
            <person name="Stover N.A."/>
            <person name="Gregory B.D."/>
            <person name="Nowacki M."/>
            <person name="Derisi J."/>
            <person name="Roy S.W."/>
            <person name="Marshall W.F."/>
            <person name="Sood P."/>
        </authorList>
    </citation>
    <scope>NUCLEOTIDE SEQUENCE [LARGE SCALE GENOMIC DNA]</scope>
    <source>
        <strain evidence="2">WM001</strain>
    </source>
</reference>
<feature type="region of interest" description="Disordered" evidence="1">
    <location>
        <begin position="565"/>
        <end position="666"/>
    </location>
</feature>
<feature type="region of interest" description="Disordered" evidence="1">
    <location>
        <begin position="683"/>
        <end position="702"/>
    </location>
</feature>
<evidence type="ECO:0000313" key="3">
    <source>
        <dbReference type="Proteomes" id="UP000187209"/>
    </source>
</evidence>
<name>A0A1R2CLE2_9CILI</name>
<accession>A0A1R2CLE2</accession>
<organism evidence="2 3">
    <name type="scientific">Stentor coeruleus</name>
    <dbReference type="NCBI Taxonomy" id="5963"/>
    <lineage>
        <taxon>Eukaryota</taxon>
        <taxon>Sar</taxon>
        <taxon>Alveolata</taxon>
        <taxon>Ciliophora</taxon>
        <taxon>Postciliodesmatophora</taxon>
        <taxon>Heterotrichea</taxon>
        <taxon>Heterotrichida</taxon>
        <taxon>Stentoridae</taxon>
        <taxon>Stentor</taxon>
    </lineage>
</organism>
<feature type="compositionally biased region" description="Polar residues" evidence="1">
    <location>
        <begin position="620"/>
        <end position="631"/>
    </location>
</feature>
<sequence>MSLNVPKLKLLEDVEDRLKDEVVTLDAIKGQLMQLLHTNSLNEREVRFSELIYDESSELLVKTIENFKNNHYIQDYQNQVRRIYKFRIEAATRDTLFEVTESPWIAHAEVVGNILERYSYNKDLLRPFFNKALPKHLRRNVWRALLTYPEAEEEYINLFKEAKWKTLSLNEVEITKKSVELLSEHCHSLAFNEKIVTAMKVVLSYIEKIMERRLPDYMYYILLPIMYTLTDLTASLPRLVGICLKMAEIQTTVWSSNKDTPILNVFFLCITTIDQKIEEKIKALIDLDYQENKVRLENFIRPFISRLGSGYFNIETTCVIFDQLIMINTLNKMYYLLALTLQILFPKLVVCEHWDDFLGIFFKEVRRISPLQMESLLERLPESEDLESRVKVPTELKGQDYLDYVLQAQQFEEEQKINKVHELGQLLSAKRILAEDPVLGMHLQKMMRGNLMEQALNKTKSSRKKRRGTLINANLTRISMGSKDKSKKSGDLSPINNNSKDSQEIINISGSRDIFIEENSFPPKGNRGSLLAKNSIFQDTSLDQNAPINKRPINDSSFDQKSFSIAKSPTLNPNNNSVSGINSKKTINNDSKLNSTKKDPENRDAQSSFSNDIKRGARGSVSNSNNKSISGDKSPGPPASNNKSISGDKSPGPPASNNRSRIGEISEDAIEDIPNLSYLEGGLLGVPDLDNIKPGILDGFDD</sequence>
<keyword evidence="3" id="KW-1185">Reference proteome</keyword>
<feature type="compositionally biased region" description="Polar residues" evidence="1">
    <location>
        <begin position="565"/>
        <end position="594"/>
    </location>
</feature>
<comment type="caution">
    <text evidence="2">The sequence shown here is derived from an EMBL/GenBank/DDBJ whole genome shotgun (WGS) entry which is preliminary data.</text>
</comment>
<dbReference type="OrthoDB" id="10460319at2759"/>